<evidence type="ECO:0000259" key="19">
    <source>
        <dbReference type="PROSITE" id="PS51349"/>
    </source>
</evidence>
<dbReference type="Proteomes" id="UP001213000">
    <property type="component" value="Unassembled WGS sequence"/>
</dbReference>
<dbReference type="InterPro" id="IPR000262">
    <property type="entry name" value="FMN-dep_DH"/>
</dbReference>
<comment type="cofactor">
    <cofactor evidence="2">
        <name>heme b</name>
        <dbReference type="ChEBI" id="CHEBI:60344"/>
    </cofactor>
</comment>
<keyword evidence="10" id="KW-0408">Iron</keyword>
<dbReference type="GO" id="GO:0006089">
    <property type="term" value="P:lactate metabolic process"/>
    <property type="evidence" value="ECO:0007669"/>
    <property type="project" value="TreeGrafter"/>
</dbReference>
<dbReference type="Pfam" id="PF00173">
    <property type="entry name" value="Cyt-b5"/>
    <property type="match status" value="1"/>
</dbReference>
<dbReference type="Gene3D" id="3.10.280.10">
    <property type="entry name" value="Mitochondrial glycoprotein"/>
    <property type="match status" value="1"/>
</dbReference>
<evidence type="ECO:0000256" key="1">
    <source>
        <dbReference type="ARBA" id="ARBA00001917"/>
    </source>
</evidence>
<comment type="caution">
    <text evidence="20">The sequence shown here is derived from an EMBL/GenBank/DDBJ whole genome shotgun (WGS) entry which is preliminary data.</text>
</comment>
<dbReference type="InterPro" id="IPR013785">
    <property type="entry name" value="Aldolase_TIM"/>
</dbReference>
<evidence type="ECO:0000256" key="17">
    <source>
        <dbReference type="SAM" id="MobiDB-lite"/>
    </source>
</evidence>
<dbReference type="SUPFAM" id="SSF55856">
    <property type="entry name" value="Cytochrome b5-like heme/steroid binding domain"/>
    <property type="match status" value="1"/>
</dbReference>
<dbReference type="SUPFAM" id="SSF54529">
    <property type="entry name" value="Mitochondrial glycoprotein MAM33-like"/>
    <property type="match status" value="1"/>
</dbReference>
<dbReference type="InterPro" id="IPR018506">
    <property type="entry name" value="Cyt_B5_heme-BS"/>
</dbReference>
<feature type="domain" description="FMN hydroxy acid dehydrogenase" evidence="19">
    <location>
        <begin position="128"/>
        <end position="497"/>
    </location>
</feature>
<protein>
    <recommendedName>
        <fullName evidence="16">L-lactate dehydrogenase (cytochrome)</fullName>
        <ecNumber evidence="15">1.1.2.3</ecNumber>
    </recommendedName>
</protein>
<dbReference type="SMART" id="SM01117">
    <property type="entry name" value="Cyt-b5"/>
    <property type="match status" value="1"/>
</dbReference>
<dbReference type="GO" id="GO:0005759">
    <property type="term" value="C:mitochondrial matrix"/>
    <property type="evidence" value="ECO:0007669"/>
    <property type="project" value="InterPro"/>
</dbReference>
<comment type="similarity">
    <text evidence="14">In the N-terminal section; belongs to the cytochrome b5 family.</text>
</comment>
<organism evidence="20 21">
    <name type="scientific">Leucocoprinus birnbaumii</name>
    <dbReference type="NCBI Taxonomy" id="56174"/>
    <lineage>
        <taxon>Eukaryota</taxon>
        <taxon>Fungi</taxon>
        <taxon>Dikarya</taxon>
        <taxon>Basidiomycota</taxon>
        <taxon>Agaricomycotina</taxon>
        <taxon>Agaricomycetes</taxon>
        <taxon>Agaricomycetidae</taxon>
        <taxon>Agaricales</taxon>
        <taxon>Agaricineae</taxon>
        <taxon>Agaricaceae</taxon>
        <taxon>Leucocoprinus</taxon>
    </lineage>
</organism>
<keyword evidence="6" id="KW-0285">Flavoprotein</keyword>
<dbReference type="GO" id="GO:0004460">
    <property type="term" value="F:L-lactate dehydrogenase (cytochrome) activity"/>
    <property type="evidence" value="ECO:0007669"/>
    <property type="project" value="UniProtKB-EC"/>
</dbReference>
<dbReference type="SUPFAM" id="SSF51395">
    <property type="entry name" value="FMN-linked oxidoreductases"/>
    <property type="match status" value="1"/>
</dbReference>
<evidence type="ECO:0000256" key="13">
    <source>
        <dbReference type="ARBA" id="ARBA00061137"/>
    </source>
</evidence>
<dbReference type="CDD" id="cd02922">
    <property type="entry name" value="FCB2_FMN"/>
    <property type="match status" value="1"/>
</dbReference>
<dbReference type="InterPro" id="IPR037396">
    <property type="entry name" value="FMN_HAD"/>
</dbReference>
<keyword evidence="8" id="KW-0479">Metal-binding</keyword>
<dbReference type="GO" id="GO:0046872">
    <property type="term" value="F:metal ion binding"/>
    <property type="evidence" value="ECO:0007669"/>
    <property type="project" value="UniProtKB-KW"/>
</dbReference>
<dbReference type="InterPro" id="IPR036400">
    <property type="entry name" value="Cyt_B5-like_heme/steroid_sf"/>
</dbReference>
<accession>A0AAD5VYU3</accession>
<evidence type="ECO:0000256" key="8">
    <source>
        <dbReference type="ARBA" id="ARBA00022723"/>
    </source>
</evidence>
<evidence type="ECO:0000259" key="18">
    <source>
        <dbReference type="PROSITE" id="PS50255"/>
    </source>
</evidence>
<sequence length="761" mass="83790">MSSWTLDQVAQHDSALYVLSHLKLNLDLIRTRAESSCWVIIQNFVYDVTEFLHEHPGGADVILKYAGHDATAVYVPIHPPDALTKNLPSAKHLGPLNSEAVKALSSNSKGRQKTKDELRVEEAARRKPPLDRILNLRDMEAVAFQILSSKANAYYSSASDDEISLTENARSFSRFFFHPRVMRPVARCDPSTRILGFKSSIPVFASGAALAKLGHPEGEANITRGAAQTGIIQMVSFNSSLSYSEIMSAATSSQALFFQLYKQTDSISEQRIREIEALGYKAIFLTVDAIVIGNREKAVRNAWELEDEEKGVAPYWYDNDASKKSSGVVAAAGVRSITSDKDLDLSWEKTIPWLRSITKLPVVIKGIQCIEDAVIAVEAGVDGILLSNHGGRQLDYSLPPIEVLYRLRLRRPDVFEKVEVYIDGGIRRGTDVVKALCLGATAVGLGRSFLYAQSAYGEAGVVRIVKILRREILTAMRLLGASTVADLRPDMVVSFTPKVSIMSAIRALRQLATPLVARRTLCTATAAPRVASLASRNVAARGFASSMTRFGQGSTDVALSQKLQEELSYEKETGGASDDAPQFVKDFEGQGVWSISDVAGHDEVTISRKFGNENIRVIFSIGDIGPAEDEFVGEEGEEEEADQAVYPVRTSMTITKTDGPGALCIDTIVQEGQFLVDNISYYEDAKVGTELSAEADWKRRGLYIGPQFETLDVSLQDEFDAFLKERGINETLAHFIPQFAEYKEQKEYVKWLGKVKSFIDA</sequence>
<evidence type="ECO:0000256" key="6">
    <source>
        <dbReference type="ARBA" id="ARBA00022630"/>
    </source>
</evidence>
<reference evidence="20" key="1">
    <citation type="submission" date="2022-07" db="EMBL/GenBank/DDBJ databases">
        <title>Genome Sequence of Leucocoprinus birnbaumii.</title>
        <authorList>
            <person name="Buettner E."/>
        </authorList>
    </citation>
    <scope>NUCLEOTIDE SEQUENCE</scope>
    <source>
        <strain evidence="20">VT141</strain>
    </source>
</reference>
<feature type="compositionally biased region" description="Basic and acidic residues" evidence="17">
    <location>
        <begin position="113"/>
        <end position="123"/>
    </location>
</feature>
<keyword evidence="7" id="KW-0288">FMN</keyword>
<evidence type="ECO:0000256" key="4">
    <source>
        <dbReference type="ARBA" id="ARBA00011881"/>
    </source>
</evidence>
<evidence type="ECO:0000256" key="7">
    <source>
        <dbReference type="ARBA" id="ARBA00022643"/>
    </source>
</evidence>
<evidence type="ECO:0000256" key="10">
    <source>
        <dbReference type="ARBA" id="ARBA00023004"/>
    </source>
</evidence>
<evidence type="ECO:0000313" key="20">
    <source>
        <dbReference type="EMBL" id="KAJ3570720.1"/>
    </source>
</evidence>
<keyword evidence="5" id="KW-0349">Heme</keyword>
<keyword evidence="11" id="KW-0496">Mitochondrion</keyword>
<dbReference type="PROSITE" id="PS51349">
    <property type="entry name" value="FMN_HYDROXY_ACID_DH_2"/>
    <property type="match status" value="1"/>
</dbReference>
<comment type="catalytic activity">
    <reaction evidence="12">
        <text>(S)-lactate + 2 Fe(III)-[cytochrome c] = 2 Fe(II)-[cytochrome c] + pyruvate + 2 H(+)</text>
        <dbReference type="Rhea" id="RHEA:19909"/>
        <dbReference type="Rhea" id="RHEA-COMP:10350"/>
        <dbReference type="Rhea" id="RHEA-COMP:14399"/>
        <dbReference type="ChEBI" id="CHEBI:15361"/>
        <dbReference type="ChEBI" id="CHEBI:15378"/>
        <dbReference type="ChEBI" id="CHEBI:16651"/>
        <dbReference type="ChEBI" id="CHEBI:29033"/>
        <dbReference type="ChEBI" id="CHEBI:29034"/>
        <dbReference type="EC" id="1.1.2.3"/>
    </reaction>
    <physiologicalReaction direction="left-to-right" evidence="12">
        <dbReference type="Rhea" id="RHEA:19910"/>
    </physiologicalReaction>
</comment>
<dbReference type="GO" id="GO:0020037">
    <property type="term" value="F:heme binding"/>
    <property type="evidence" value="ECO:0007669"/>
    <property type="project" value="InterPro"/>
</dbReference>
<dbReference type="Pfam" id="PF02330">
    <property type="entry name" value="MAM33"/>
    <property type="match status" value="1"/>
</dbReference>
<dbReference type="AlphaFoldDB" id="A0AAD5VYU3"/>
<evidence type="ECO:0000256" key="14">
    <source>
        <dbReference type="ARBA" id="ARBA00061589"/>
    </source>
</evidence>
<dbReference type="InterPro" id="IPR001199">
    <property type="entry name" value="Cyt_B5-like_heme/steroid-bd"/>
</dbReference>
<dbReference type="InterPro" id="IPR003428">
    <property type="entry name" value="MAM33"/>
</dbReference>
<comment type="subunit">
    <text evidence="4">Homotetramer.</text>
</comment>
<dbReference type="InterPro" id="IPR008259">
    <property type="entry name" value="FMN_hydac_DH_AS"/>
</dbReference>
<dbReference type="FunFam" id="3.20.20.70:FF:000062">
    <property type="entry name" value="Cytochrome b2, mitochondrial, putative"/>
    <property type="match status" value="1"/>
</dbReference>
<comment type="cofactor">
    <cofactor evidence="1">
        <name>FMN</name>
        <dbReference type="ChEBI" id="CHEBI:58210"/>
    </cofactor>
</comment>
<dbReference type="PROSITE" id="PS50255">
    <property type="entry name" value="CYTOCHROME_B5_2"/>
    <property type="match status" value="1"/>
</dbReference>
<dbReference type="PANTHER" id="PTHR10578:SF101">
    <property type="entry name" value="L-LACTATE DEHYDROGENASE (CYTOCHROME B2)"/>
    <property type="match status" value="1"/>
</dbReference>
<keyword evidence="9" id="KW-0560">Oxidoreductase</keyword>
<evidence type="ECO:0000256" key="11">
    <source>
        <dbReference type="ARBA" id="ARBA00023128"/>
    </source>
</evidence>
<evidence type="ECO:0000256" key="12">
    <source>
        <dbReference type="ARBA" id="ARBA00052399"/>
    </source>
</evidence>
<keyword evidence="21" id="KW-1185">Reference proteome</keyword>
<dbReference type="PRINTS" id="PR00363">
    <property type="entry name" value="CYTOCHROMEB5"/>
</dbReference>
<comment type="similarity">
    <text evidence="13">In the C-terminal section; belongs to the FMN-dependent alpha-hydroxy acid dehydrogenase family.</text>
</comment>
<feature type="domain" description="Cytochrome b5 heme-binding" evidence="18">
    <location>
        <begin position="1"/>
        <end position="97"/>
    </location>
</feature>
<dbReference type="InterPro" id="IPR036561">
    <property type="entry name" value="MAM33_sf"/>
</dbReference>
<evidence type="ECO:0000256" key="2">
    <source>
        <dbReference type="ARBA" id="ARBA00001970"/>
    </source>
</evidence>
<dbReference type="Pfam" id="PF01070">
    <property type="entry name" value="FMN_dh"/>
    <property type="match status" value="1"/>
</dbReference>
<comment type="subcellular location">
    <subcellularLocation>
        <location evidence="3">Mitochondrion intermembrane space</location>
    </subcellularLocation>
</comment>
<evidence type="ECO:0000313" key="21">
    <source>
        <dbReference type="Proteomes" id="UP001213000"/>
    </source>
</evidence>
<dbReference type="PANTHER" id="PTHR10578">
    <property type="entry name" value="S -2-HYDROXY-ACID OXIDASE-RELATED"/>
    <property type="match status" value="1"/>
</dbReference>
<evidence type="ECO:0000256" key="16">
    <source>
        <dbReference type="ARBA" id="ARBA00068515"/>
    </source>
</evidence>
<evidence type="ECO:0000256" key="5">
    <source>
        <dbReference type="ARBA" id="ARBA00022617"/>
    </source>
</evidence>
<dbReference type="InterPro" id="IPR037458">
    <property type="entry name" value="L-MDH/L-LDH_FMN-bd"/>
</dbReference>
<evidence type="ECO:0000256" key="3">
    <source>
        <dbReference type="ARBA" id="ARBA00004569"/>
    </source>
</evidence>
<dbReference type="PROSITE" id="PS00557">
    <property type="entry name" value="FMN_HYDROXY_ACID_DH_1"/>
    <property type="match status" value="1"/>
</dbReference>
<name>A0AAD5VYU3_9AGAR</name>
<proteinExistence type="inferred from homology"/>
<dbReference type="EC" id="1.1.2.3" evidence="15"/>
<dbReference type="Gene3D" id="3.10.120.10">
    <property type="entry name" value="Cytochrome b5-like heme/steroid binding domain"/>
    <property type="match status" value="1"/>
</dbReference>
<gene>
    <name evidence="20" type="ORF">NP233_g4212</name>
</gene>
<dbReference type="Gene3D" id="3.20.20.70">
    <property type="entry name" value="Aldolase class I"/>
    <property type="match status" value="1"/>
</dbReference>
<evidence type="ECO:0000256" key="15">
    <source>
        <dbReference type="ARBA" id="ARBA00066458"/>
    </source>
</evidence>
<dbReference type="EMBL" id="JANIEX010000222">
    <property type="protein sequence ID" value="KAJ3570720.1"/>
    <property type="molecule type" value="Genomic_DNA"/>
</dbReference>
<feature type="region of interest" description="Disordered" evidence="17">
    <location>
        <begin position="102"/>
        <end position="123"/>
    </location>
</feature>
<dbReference type="PROSITE" id="PS00191">
    <property type="entry name" value="CYTOCHROME_B5_1"/>
    <property type="match status" value="1"/>
</dbReference>
<dbReference type="GO" id="GO:0005758">
    <property type="term" value="C:mitochondrial intermembrane space"/>
    <property type="evidence" value="ECO:0007669"/>
    <property type="project" value="UniProtKB-SubCell"/>
</dbReference>
<evidence type="ECO:0000256" key="9">
    <source>
        <dbReference type="ARBA" id="ARBA00023002"/>
    </source>
</evidence>